<dbReference type="Proteomes" id="UP000265520">
    <property type="component" value="Unassembled WGS sequence"/>
</dbReference>
<keyword evidence="2" id="KW-1185">Reference proteome</keyword>
<dbReference type="AlphaFoldDB" id="A0A392SX39"/>
<proteinExistence type="predicted"/>
<name>A0A392SX39_9FABA</name>
<organism evidence="1 2">
    <name type="scientific">Trifolium medium</name>
    <dbReference type="NCBI Taxonomy" id="97028"/>
    <lineage>
        <taxon>Eukaryota</taxon>
        <taxon>Viridiplantae</taxon>
        <taxon>Streptophyta</taxon>
        <taxon>Embryophyta</taxon>
        <taxon>Tracheophyta</taxon>
        <taxon>Spermatophyta</taxon>
        <taxon>Magnoliopsida</taxon>
        <taxon>eudicotyledons</taxon>
        <taxon>Gunneridae</taxon>
        <taxon>Pentapetalae</taxon>
        <taxon>rosids</taxon>
        <taxon>fabids</taxon>
        <taxon>Fabales</taxon>
        <taxon>Fabaceae</taxon>
        <taxon>Papilionoideae</taxon>
        <taxon>50 kb inversion clade</taxon>
        <taxon>NPAAA clade</taxon>
        <taxon>Hologalegina</taxon>
        <taxon>IRL clade</taxon>
        <taxon>Trifolieae</taxon>
        <taxon>Trifolium</taxon>
    </lineage>
</organism>
<comment type="caution">
    <text evidence="1">The sequence shown here is derived from an EMBL/GenBank/DDBJ whole genome shotgun (WGS) entry which is preliminary data.</text>
</comment>
<evidence type="ECO:0000313" key="2">
    <source>
        <dbReference type="Proteomes" id="UP000265520"/>
    </source>
</evidence>
<dbReference type="EMBL" id="LXQA010462831">
    <property type="protein sequence ID" value="MCI53421.1"/>
    <property type="molecule type" value="Genomic_DNA"/>
</dbReference>
<reference evidence="1 2" key="1">
    <citation type="journal article" date="2018" name="Front. Plant Sci.">
        <title>Red Clover (Trifolium pratense) and Zigzag Clover (T. medium) - A Picture of Genomic Similarities and Differences.</title>
        <authorList>
            <person name="Dluhosova J."/>
            <person name="Istvanek J."/>
            <person name="Nedelnik J."/>
            <person name="Repkova J."/>
        </authorList>
    </citation>
    <scope>NUCLEOTIDE SEQUENCE [LARGE SCALE GENOMIC DNA]</scope>
    <source>
        <strain evidence="2">cv. 10/8</strain>
        <tissue evidence="1">Leaf</tissue>
    </source>
</reference>
<evidence type="ECO:0000313" key="1">
    <source>
        <dbReference type="EMBL" id="MCI53421.1"/>
    </source>
</evidence>
<feature type="non-terminal residue" evidence="1">
    <location>
        <position position="29"/>
    </location>
</feature>
<sequence>MVAGVSLVMMNNVYVSGETVPRKLSSQIL</sequence>
<protein>
    <submittedName>
        <fullName evidence="1">Uncharacterized protein</fullName>
    </submittedName>
</protein>
<accession>A0A392SX39</accession>